<gene>
    <name evidence="1" type="ORF">ElyMa_006842100</name>
</gene>
<sequence length="192" mass="21959">MREQHLSDKSSRTFAQARGGDREWLFSAPHVFDGQFLQFPTEDVLTSTCREKDRFIRCSNSYVPTCHDDFYVRDIITTAHYFLDWLCRPSGRVVAMHFNHIRCMNVGLWWIAIGDCVNSYFDTAEQNKATACDPMTVAKLHGCVTKSSYNLCGTWFATYITNTWPLLAREFVGAFDCDCTSMPKLGHVVIGE</sequence>
<protein>
    <submittedName>
        <fullName evidence="1">Uncharacterized protein</fullName>
    </submittedName>
</protein>
<proteinExistence type="predicted"/>
<name>A0AAV4J947_9GAST</name>
<evidence type="ECO:0000313" key="1">
    <source>
        <dbReference type="EMBL" id="GFS18203.1"/>
    </source>
</evidence>
<comment type="caution">
    <text evidence="1">The sequence shown here is derived from an EMBL/GenBank/DDBJ whole genome shotgun (WGS) entry which is preliminary data.</text>
</comment>
<keyword evidence="2" id="KW-1185">Reference proteome</keyword>
<organism evidence="1 2">
    <name type="scientific">Elysia marginata</name>
    <dbReference type="NCBI Taxonomy" id="1093978"/>
    <lineage>
        <taxon>Eukaryota</taxon>
        <taxon>Metazoa</taxon>
        <taxon>Spiralia</taxon>
        <taxon>Lophotrochozoa</taxon>
        <taxon>Mollusca</taxon>
        <taxon>Gastropoda</taxon>
        <taxon>Heterobranchia</taxon>
        <taxon>Euthyneura</taxon>
        <taxon>Panpulmonata</taxon>
        <taxon>Sacoglossa</taxon>
        <taxon>Placobranchoidea</taxon>
        <taxon>Plakobranchidae</taxon>
        <taxon>Elysia</taxon>
    </lineage>
</organism>
<dbReference type="Proteomes" id="UP000762676">
    <property type="component" value="Unassembled WGS sequence"/>
</dbReference>
<accession>A0AAV4J947</accession>
<dbReference type="AlphaFoldDB" id="A0AAV4J947"/>
<reference evidence="1 2" key="1">
    <citation type="journal article" date="2021" name="Elife">
        <title>Chloroplast acquisition without the gene transfer in kleptoplastic sea slugs, Plakobranchus ocellatus.</title>
        <authorList>
            <person name="Maeda T."/>
            <person name="Takahashi S."/>
            <person name="Yoshida T."/>
            <person name="Shimamura S."/>
            <person name="Takaki Y."/>
            <person name="Nagai Y."/>
            <person name="Toyoda A."/>
            <person name="Suzuki Y."/>
            <person name="Arimoto A."/>
            <person name="Ishii H."/>
            <person name="Satoh N."/>
            <person name="Nishiyama T."/>
            <person name="Hasebe M."/>
            <person name="Maruyama T."/>
            <person name="Minagawa J."/>
            <person name="Obokata J."/>
            <person name="Shigenobu S."/>
        </authorList>
    </citation>
    <scope>NUCLEOTIDE SEQUENCE [LARGE SCALE GENOMIC DNA]</scope>
</reference>
<evidence type="ECO:0000313" key="2">
    <source>
        <dbReference type="Proteomes" id="UP000762676"/>
    </source>
</evidence>
<dbReference type="EMBL" id="BMAT01013681">
    <property type="protein sequence ID" value="GFS18203.1"/>
    <property type="molecule type" value="Genomic_DNA"/>
</dbReference>